<accession>Q24QT0</accession>
<dbReference type="PANTHER" id="PTHR46438:SF11">
    <property type="entry name" value="LIPASE-RELATED"/>
    <property type="match status" value="1"/>
</dbReference>
<evidence type="ECO:0000313" key="2">
    <source>
        <dbReference type="EMBL" id="BAE85612.1"/>
    </source>
</evidence>
<dbReference type="InterPro" id="IPR000073">
    <property type="entry name" value="AB_hydrolase_1"/>
</dbReference>
<reference evidence="2 3" key="1">
    <citation type="journal article" date="2006" name="J. Bacteriol.">
        <title>Complete genome sequence of the dehalorespiring bacterium Desulfitobacterium hafniense Y51 and comparison with Dehalococcoides ethenogenes 195.</title>
        <authorList>
            <person name="Nonaka H."/>
            <person name="Keresztes G."/>
            <person name="Shinoda Y."/>
            <person name="Ikenaga Y."/>
            <person name="Abe M."/>
            <person name="Naito K."/>
            <person name="Inatomi K."/>
            <person name="Furukawa K."/>
            <person name="Inui M."/>
            <person name="Yukawa H."/>
        </authorList>
    </citation>
    <scope>NUCLEOTIDE SEQUENCE [LARGE SCALE GENOMIC DNA]</scope>
    <source>
        <strain evidence="2 3">Y51</strain>
    </source>
</reference>
<sequence>MSIMAVDINKKMITVQGINIQCFDAGNGVATIVLLHGAGVDSAMMSWAEVIRLLGENYRVIAPDLPGYGGSDSIDGEYTLEFYTETVKGIIEAFQCPPVVLVGLSLGGGISLNMALNYPELIRLLIPVDAWGLFPKLPYHRLTHWYTRSKLNDNLYQWTGKYPAIVRWSLAYNLFGDKSKVTEALVEEVRDGMLEPEAGKPFISFQRSEITRTGLHTDLYSRLGEIAMPTLLIHGSKDKAVPLKDALAASKLIPNCQLHIMEGCRHWPQKERPEEFARVVGDFIAGQNL</sequence>
<dbReference type="PANTHER" id="PTHR46438">
    <property type="entry name" value="ALPHA/BETA-HYDROLASES SUPERFAMILY PROTEIN"/>
    <property type="match status" value="1"/>
</dbReference>
<dbReference type="PRINTS" id="PR00111">
    <property type="entry name" value="ABHYDROLASE"/>
</dbReference>
<proteinExistence type="predicted"/>
<dbReference type="Gene3D" id="3.40.50.1820">
    <property type="entry name" value="alpha/beta hydrolase"/>
    <property type="match status" value="1"/>
</dbReference>
<gene>
    <name evidence="2" type="ordered locus">DSY3823</name>
</gene>
<dbReference type="InterPro" id="IPR029058">
    <property type="entry name" value="AB_hydrolase_fold"/>
</dbReference>
<feature type="domain" description="AB hydrolase-1" evidence="1">
    <location>
        <begin position="31"/>
        <end position="273"/>
    </location>
</feature>
<keyword evidence="3" id="KW-1185">Reference proteome</keyword>
<evidence type="ECO:0000259" key="1">
    <source>
        <dbReference type="Pfam" id="PF00561"/>
    </source>
</evidence>
<name>Q24QT0_DESHY</name>
<protein>
    <recommendedName>
        <fullName evidence="1">AB hydrolase-1 domain-containing protein</fullName>
    </recommendedName>
</protein>
<dbReference type="KEGG" id="dsy:DSY3823"/>
<dbReference type="HOGENOM" id="CLU_020336_13_2_9"/>
<dbReference type="SUPFAM" id="SSF53474">
    <property type="entry name" value="alpha/beta-Hydrolases"/>
    <property type="match status" value="1"/>
</dbReference>
<dbReference type="AlphaFoldDB" id="Q24QT0"/>
<dbReference type="eggNOG" id="COG2267">
    <property type="taxonomic scope" value="Bacteria"/>
</dbReference>
<evidence type="ECO:0000313" key="3">
    <source>
        <dbReference type="Proteomes" id="UP000001946"/>
    </source>
</evidence>
<dbReference type="ESTHER" id="deshy-q24qt0">
    <property type="family name" value="Carbon-carbon_bond_hydrolase"/>
</dbReference>
<dbReference type="STRING" id="138119.DSY3823"/>
<dbReference type="EMBL" id="AP008230">
    <property type="protein sequence ID" value="BAE85612.1"/>
    <property type="molecule type" value="Genomic_DNA"/>
</dbReference>
<dbReference type="Proteomes" id="UP000001946">
    <property type="component" value="Chromosome"/>
</dbReference>
<dbReference type="Pfam" id="PF00561">
    <property type="entry name" value="Abhydrolase_1"/>
    <property type="match status" value="1"/>
</dbReference>
<organism evidence="2 3">
    <name type="scientific">Desulfitobacterium hafniense (strain Y51)</name>
    <dbReference type="NCBI Taxonomy" id="138119"/>
    <lineage>
        <taxon>Bacteria</taxon>
        <taxon>Bacillati</taxon>
        <taxon>Bacillota</taxon>
        <taxon>Clostridia</taxon>
        <taxon>Eubacteriales</taxon>
        <taxon>Desulfitobacteriaceae</taxon>
        <taxon>Desulfitobacterium</taxon>
    </lineage>
</organism>